<dbReference type="PANTHER" id="PTHR24061:SF422">
    <property type="entry name" value="G-PROTEIN COUPLED RECEPTORS FAMILY 3 PROFILE DOMAIN-CONTAINING PROTEIN"/>
    <property type="match status" value="1"/>
</dbReference>
<dbReference type="Proteomes" id="UP000694388">
    <property type="component" value="Unplaced"/>
</dbReference>
<evidence type="ECO:0000256" key="5">
    <source>
        <dbReference type="ARBA" id="ARBA00023180"/>
    </source>
</evidence>
<sequence>LGETMHFDENGDPPALYELVNWQNTNGKIEFKIVGRYDSTASQNEKFQLNEKDIIWSQGKMEVPISVCSDPCIPGTRRVPRKAEPFCCFDCIACKDGEYSNTTDCYRCPDYFWSSIYRNVCTAMPEEYLAFADPLAIALLAVALFGFVLMLAVIAIMIWFHELSRSKNDSIMPLVVLMATVAFSFASTLSFLGKPVDITCRAQRALIFFLLTLSISCLLTKIVGLIAKGLVGIRRKWWGGTIPPFLNSLPWLRKPLVVWSLCLCIQVALCSIVEFLGKSKPVQNLGALVGTIIWECTRTSSFWLTLPLIFLGFLAGSTFYLAYVSGRVSTIGPEPKFMSYNILFCFIVFIAFIPAYGSTQGRFAVATEIFAINAVAYSFIGCIFFPKCYNIIFTVLLILFIMKKYIQFGVFFRTGSVVFSVIFSSL</sequence>
<dbReference type="OMA" id="WECTRTS"/>
<comment type="subcellular location">
    <subcellularLocation>
        <location evidence="1">Membrane</location>
        <topology evidence="1">Multi-pass membrane protein</topology>
    </subcellularLocation>
</comment>
<keyword evidence="9" id="KW-1185">Reference proteome</keyword>
<dbReference type="Gene3D" id="3.40.50.2300">
    <property type="match status" value="1"/>
</dbReference>
<evidence type="ECO:0000256" key="3">
    <source>
        <dbReference type="ARBA" id="ARBA00022989"/>
    </source>
</evidence>
<evidence type="ECO:0000256" key="6">
    <source>
        <dbReference type="SAM" id="Phobius"/>
    </source>
</evidence>
<proteinExistence type="predicted"/>
<dbReference type="InterPro" id="IPR038550">
    <property type="entry name" value="GPCR_3_9-Cys_sf"/>
</dbReference>
<evidence type="ECO:0000313" key="9">
    <source>
        <dbReference type="Proteomes" id="UP000694388"/>
    </source>
</evidence>
<evidence type="ECO:0000259" key="7">
    <source>
        <dbReference type="PROSITE" id="PS50259"/>
    </source>
</evidence>
<organism evidence="8 9">
    <name type="scientific">Eptatretus burgeri</name>
    <name type="common">Inshore hagfish</name>
    <dbReference type="NCBI Taxonomy" id="7764"/>
    <lineage>
        <taxon>Eukaryota</taxon>
        <taxon>Metazoa</taxon>
        <taxon>Chordata</taxon>
        <taxon>Craniata</taxon>
        <taxon>Vertebrata</taxon>
        <taxon>Cyclostomata</taxon>
        <taxon>Myxini</taxon>
        <taxon>Myxiniformes</taxon>
        <taxon>Myxinidae</taxon>
        <taxon>Eptatretinae</taxon>
        <taxon>Eptatretus</taxon>
    </lineage>
</organism>
<dbReference type="PROSITE" id="PS50259">
    <property type="entry name" value="G_PROTEIN_RECEP_F3_4"/>
    <property type="match status" value="1"/>
</dbReference>
<feature type="transmembrane region" description="Helical" evidence="6">
    <location>
        <begin position="256"/>
        <end position="276"/>
    </location>
</feature>
<accession>A0A8C4WYF7</accession>
<dbReference type="InterPro" id="IPR028082">
    <property type="entry name" value="Peripla_BP_I"/>
</dbReference>
<keyword evidence="4 6" id="KW-0472">Membrane</keyword>
<evidence type="ECO:0000256" key="2">
    <source>
        <dbReference type="ARBA" id="ARBA00022692"/>
    </source>
</evidence>
<keyword evidence="2 6" id="KW-0812">Transmembrane</keyword>
<feature type="transmembrane region" description="Helical" evidence="6">
    <location>
        <begin position="376"/>
        <end position="401"/>
    </location>
</feature>
<dbReference type="Ensembl" id="ENSEBUT00000020609.1">
    <property type="protein sequence ID" value="ENSEBUP00000020033.1"/>
    <property type="gene ID" value="ENSEBUG00000012437.1"/>
</dbReference>
<dbReference type="Pfam" id="PF00003">
    <property type="entry name" value="7tm_3"/>
    <property type="match status" value="1"/>
</dbReference>
<dbReference type="InterPro" id="IPR011500">
    <property type="entry name" value="GPCR_3_9-Cys_dom"/>
</dbReference>
<dbReference type="Gene3D" id="2.10.50.30">
    <property type="entry name" value="GPCR, family 3, nine cysteines domain"/>
    <property type="match status" value="1"/>
</dbReference>
<dbReference type="InterPro" id="IPR000068">
    <property type="entry name" value="GPCR_3_Ca_sens_rcpt-rel"/>
</dbReference>
<evidence type="ECO:0000256" key="4">
    <source>
        <dbReference type="ARBA" id="ARBA00023136"/>
    </source>
</evidence>
<keyword evidence="5" id="KW-0325">Glycoprotein</keyword>
<dbReference type="SUPFAM" id="SSF53822">
    <property type="entry name" value="Periplasmic binding protein-like I"/>
    <property type="match status" value="1"/>
</dbReference>
<dbReference type="Pfam" id="PF07562">
    <property type="entry name" value="NCD3G"/>
    <property type="match status" value="1"/>
</dbReference>
<feature type="domain" description="G-protein coupled receptors family 3 profile" evidence="7">
    <location>
        <begin position="135"/>
        <end position="393"/>
    </location>
</feature>
<feature type="transmembrane region" description="Helical" evidence="6">
    <location>
        <begin position="337"/>
        <end position="356"/>
    </location>
</feature>
<dbReference type="InterPro" id="IPR017978">
    <property type="entry name" value="GPCR_3_C"/>
</dbReference>
<evidence type="ECO:0000313" key="8">
    <source>
        <dbReference type="Ensembl" id="ENSEBUP00000020033.1"/>
    </source>
</evidence>
<protein>
    <recommendedName>
        <fullName evidence="7">G-protein coupled receptors family 3 profile domain-containing protein</fullName>
    </recommendedName>
</protein>
<name>A0A8C4WYF7_EPTBU</name>
<dbReference type="FunFam" id="2.10.50.30:FF:000003">
    <property type="entry name" value="Vomeronasal 2, receptor 120"/>
    <property type="match status" value="1"/>
</dbReference>
<reference evidence="8" key="2">
    <citation type="submission" date="2025-09" db="UniProtKB">
        <authorList>
            <consortium name="Ensembl"/>
        </authorList>
    </citation>
    <scope>IDENTIFICATION</scope>
</reference>
<feature type="transmembrane region" description="Helical" evidence="6">
    <location>
        <begin position="135"/>
        <end position="159"/>
    </location>
</feature>
<evidence type="ECO:0000256" key="1">
    <source>
        <dbReference type="ARBA" id="ARBA00004141"/>
    </source>
</evidence>
<feature type="transmembrane region" description="Helical" evidence="6">
    <location>
        <begin position="302"/>
        <end position="325"/>
    </location>
</feature>
<keyword evidence="3 6" id="KW-1133">Transmembrane helix</keyword>
<reference evidence="8" key="1">
    <citation type="submission" date="2025-08" db="UniProtKB">
        <authorList>
            <consortium name="Ensembl"/>
        </authorList>
    </citation>
    <scope>IDENTIFICATION</scope>
</reference>
<dbReference type="PANTHER" id="PTHR24061">
    <property type="entry name" value="CALCIUM-SENSING RECEPTOR-RELATED"/>
    <property type="match status" value="1"/>
</dbReference>
<feature type="transmembrane region" description="Helical" evidence="6">
    <location>
        <begin position="171"/>
        <end position="193"/>
    </location>
</feature>
<dbReference type="GeneTree" id="ENSGT00940000165453"/>
<dbReference type="GO" id="GO:0004930">
    <property type="term" value="F:G protein-coupled receptor activity"/>
    <property type="evidence" value="ECO:0007669"/>
    <property type="project" value="InterPro"/>
</dbReference>
<dbReference type="GO" id="GO:0005886">
    <property type="term" value="C:plasma membrane"/>
    <property type="evidence" value="ECO:0007669"/>
    <property type="project" value="TreeGrafter"/>
</dbReference>
<feature type="transmembrane region" description="Helical" evidence="6">
    <location>
        <begin position="205"/>
        <end position="227"/>
    </location>
</feature>
<dbReference type="AlphaFoldDB" id="A0A8C4WYF7"/>